<protein>
    <recommendedName>
        <fullName evidence="3">Lipoprotein</fullName>
    </recommendedName>
</protein>
<dbReference type="OrthoDB" id="1668210at2"/>
<reference evidence="1 2" key="1">
    <citation type="submission" date="2011-10" db="EMBL/GenBank/DDBJ databases">
        <title>Whole genome sequence of Selenomonas ruminantium subsp. lactilytica TAM6421.</title>
        <authorList>
            <person name="Oguchi A."/>
            <person name="Ankai A."/>
            <person name="Kaneko J."/>
            <person name="Yamada-Narita S."/>
            <person name="Fukui S."/>
            <person name="Takahashi M."/>
            <person name="Onodera T."/>
            <person name="Kojima S."/>
            <person name="Fushimi T."/>
            <person name="Abe N."/>
            <person name="Kamio Y."/>
            <person name="Yamazaki S."/>
            <person name="Fujita N."/>
        </authorList>
    </citation>
    <scope>NUCLEOTIDE SEQUENCE [LARGE SCALE GENOMIC DNA]</scope>
    <source>
        <strain evidence="2">NBRC 103574 / TAM6421</strain>
    </source>
</reference>
<dbReference type="KEGG" id="sri:SELR_14210"/>
<evidence type="ECO:0008006" key="3">
    <source>
        <dbReference type="Google" id="ProtNLM"/>
    </source>
</evidence>
<dbReference type="PROSITE" id="PS51257">
    <property type="entry name" value="PROKAR_LIPOPROTEIN"/>
    <property type="match status" value="1"/>
</dbReference>
<name>I0GQU2_SELRL</name>
<accession>I0GQU2</accession>
<organism evidence="1 2">
    <name type="scientific">Selenomonas ruminantium subsp. lactilytica (strain NBRC 103574 / TAM6421)</name>
    <dbReference type="NCBI Taxonomy" id="927704"/>
    <lineage>
        <taxon>Bacteria</taxon>
        <taxon>Bacillati</taxon>
        <taxon>Bacillota</taxon>
        <taxon>Negativicutes</taxon>
        <taxon>Selenomonadales</taxon>
        <taxon>Selenomonadaceae</taxon>
        <taxon>Selenomonas</taxon>
    </lineage>
</organism>
<dbReference type="Proteomes" id="UP000007887">
    <property type="component" value="Chromosome"/>
</dbReference>
<dbReference type="HOGENOM" id="CLU_2828798_0_0_9"/>
<dbReference type="RefSeq" id="WP_014424566.1">
    <property type="nucleotide sequence ID" value="NC_017068.1"/>
</dbReference>
<evidence type="ECO:0000313" key="2">
    <source>
        <dbReference type="Proteomes" id="UP000007887"/>
    </source>
</evidence>
<dbReference type="AlphaFoldDB" id="I0GQU2"/>
<evidence type="ECO:0000313" key="1">
    <source>
        <dbReference type="EMBL" id="BAL83129.1"/>
    </source>
</evidence>
<sequence>MTVKIAKYMLVATLLIIMTVTSGCALARGARAILRYNEDRNEHSAISNMIEDENMTANLSDESARQLHMDLYI</sequence>
<gene>
    <name evidence="1" type="ordered locus">SELR_14210</name>
</gene>
<dbReference type="PATRIC" id="fig|927704.6.peg.1470"/>
<proteinExistence type="predicted"/>
<dbReference type="EMBL" id="AP012292">
    <property type="protein sequence ID" value="BAL83129.1"/>
    <property type="molecule type" value="Genomic_DNA"/>
</dbReference>